<gene>
    <name evidence="1" type="ORF">IGS67_12360</name>
</gene>
<evidence type="ECO:0000313" key="2">
    <source>
        <dbReference type="Proteomes" id="UP000642107"/>
    </source>
</evidence>
<proteinExistence type="predicted"/>
<dbReference type="EMBL" id="JACZDF010000007">
    <property type="protein sequence ID" value="MBD9700272.1"/>
    <property type="molecule type" value="Genomic_DNA"/>
</dbReference>
<evidence type="ECO:0000313" key="1">
    <source>
        <dbReference type="EMBL" id="MBD9700272.1"/>
    </source>
</evidence>
<comment type="caution">
    <text evidence="1">The sequence shown here is derived from an EMBL/GenBank/DDBJ whole genome shotgun (WGS) entry which is preliminary data.</text>
</comment>
<name>A0ABR9DVC3_9MICO</name>
<keyword evidence="2" id="KW-1185">Reference proteome</keyword>
<evidence type="ECO:0008006" key="3">
    <source>
        <dbReference type="Google" id="ProtNLM"/>
    </source>
</evidence>
<dbReference type="RefSeq" id="WP_192281547.1">
    <property type="nucleotide sequence ID" value="NZ_JACZDF010000007.1"/>
</dbReference>
<sequence>MLARDQTQPFTTESIIERFNADEVLDPRDVENALGGSPALTRRGGQWFSLVKPTRFLPTALQAVKRSHLALTPDEAIERAQELVREVGPRTIEATQMLLEESGLVARHDDRTVFVLREHLPELRVDAPTSRWATIRLLHRRGVFKDTHEAVAAALSAEFANKYIRRMHVRETNDGPVVFDSAPVSLGNETRLVAWTPTIDRERANSLREIGWWMWRAGDREALIDLSHIVDKRTLRDEPYRGIVSAATPHELAHFLTKSFAAAVHRRAAEFEIVVERHPVPPIPPLPAALRNYPGASRLLQPVQGFCAMCNRPLRTGESARRGIGPVCETKMLAALGDRQLVERLLDALSPSTQDLLPETPAWTDPLSVDSWHSLMFDPRV</sequence>
<reference evidence="1 2" key="1">
    <citation type="submission" date="2020-09" db="EMBL/GenBank/DDBJ databases">
        <title>Flavimobilis rhizosphaerae sp. nov., isolated from rhizosphere soil of Spartina alterniflora.</title>
        <authorList>
            <person name="Hanqin C."/>
        </authorList>
    </citation>
    <scope>NUCLEOTIDE SEQUENCE [LARGE SCALE GENOMIC DNA]</scope>
    <source>
        <strain evidence="1 2">GY 10621</strain>
    </source>
</reference>
<dbReference type="InterPro" id="IPR046053">
    <property type="entry name" value="DUF6011"/>
</dbReference>
<dbReference type="Pfam" id="PF19474">
    <property type="entry name" value="DUF6011"/>
    <property type="match status" value="1"/>
</dbReference>
<protein>
    <recommendedName>
        <fullName evidence="3">Winged helix DNA-binding domain-containing protein</fullName>
    </recommendedName>
</protein>
<accession>A0ABR9DVC3</accession>
<dbReference type="Proteomes" id="UP000642107">
    <property type="component" value="Unassembled WGS sequence"/>
</dbReference>
<organism evidence="1 2">
    <name type="scientific">Flavimobilis rhizosphaerae</name>
    <dbReference type="NCBI Taxonomy" id="2775421"/>
    <lineage>
        <taxon>Bacteria</taxon>
        <taxon>Bacillati</taxon>
        <taxon>Actinomycetota</taxon>
        <taxon>Actinomycetes</taxon>
        <taxon>Micrococcales</taxon>
        <taxon>Jonesiaceae</taxon>
        <taxon>Flavimobilis</taxon>
    </lineage>
</organism>